<dbReference type="GO" id="GO:0006508">
    <property type="term" value="P:proteolysis"/>
    <property type="evidence" value="ECO:0007669"/>
    <property type="project" value="UniProtKB-KW"/>
</dbReference>
<dbReference type="Pfam" id="PF01432">
    <property type="entry name" value="Peptidase_M3"/>
    <property type="match status" value="1"/>
</dbReference>
<dbReference type="InterPro" id="IPR045666">
    <property type="entry name" value="OpdA_N"/>
</dbReference>
<dbReference type="OrthoDB" id="534666at2759"/>
<accession>A0A8J2WGY0</accession>
<dbReference type="InterPro" id="IPR034005">
    <property type="entry name" value="M3A_DCP"/>
</dbReference>
<dbReference type="AlphaFoldDB" id="A0A8J2WGY0"/>
<evidence type="ECO:0000256" key="4">
    <source>
        <dbReference type="ARBA" id="ARBA00022801"/>
    </source>
</evidence>
<keyword evidence="2 9" id="KW-0645">Protease</keyword>
<evidence type="ECO:0000256" key="8">
    <source>
        <dbReference type="ARBA" id="ARBA00026100"/>
    </source>
</evidence>
<dbReference type="Proteomes" id="UP000789390">
    <property type="component" value="Unassembled WGS sequence"/>
</dbReference>
<dbReference type="Gene3D" id="1.10.1370.10">
    <property type="entry name" value="Neurolysin, domain 3"/>
    <property type="match status" value="1"/>
</dbReference>
<evidence type="ECO:0000256" key="6">
    <source>
        <dbReference type="ARBA" id="ARBA00023049"/>
    </source>
</evidence>
<comment type="caution">
    <text evidence="12">The sequence shown here is derived from an EMBL/GenBank/DDBJ whole genome shotgun (WGS) entry which is preliminary data.</text>
</comment>
<dbReference type="InterPro" id="IPR001567">
    <property type="entry name" value="Pept_M3A_M3B_dom"/>
</dbReference>
<evidence type="ECO:0000256" key="5">
    <source>
        <dbReference type="ARBA" id="ARBA00022833"/>
    </source>
</evidence>
<comment type="catalytic activity">
    <reaction evidence="7">
        <text>Hydrolysis of oligopeptides, with broad specificity. Gly or Ala commonly occur as P1 or P1' residues, but more distant residues are also important, as is shown by the fact that Z-Gly-Pro-Gly-|-Gly-Pro-Ala is cleaved, but not Z-(Gly)(5).</text>
        <dbReference type="EC" id="3.4.24.70"/>
    </reaction>
</comment>
<reference evidence="12" key="1">
    <citation type="submission" date="2021-11" db="EMBL/GenBank/DDBJ databases">
        <authorList>
            <person name="Schell T."/>
        </authorList>
    </citation>
    <scope>NUCLEOTIDE SEQUENCE</scope>
    <source>
        <strain evidence="12">M5</strain>
    </source>
</reference>
<dbReference type="EC" id="3.4.24.70" evidence="8"/>
<evidence type="ECO:0000259" key="10">
    <source>
        <dbReference type="Pfam" id="PF01432"/>
    </source>
</evidence>
<comment type="cofactor">
    <cofactor evidence="9">
        <name>Zn(2+)</name>
        <dbReference type="ChEBI" id="CHEBI:29105"/>
    </cofactor>
    <text evidence="9">Binds 1 zinc ion.</text>
</comment>
<dbReference type="GO" id="GO:0046872">
    <property type="term" value="F:metal ion binding"/>
    <property type="evidence" value="ECO:0007669"/>
    <property type="project" value="UniProtKB-UniRule"/>
</dbReference>
<dbReference type="InterPro" id="IPR045090">
    <property type="entry name" value="Pept_M3A_M3B"/>
</dbReference>
<keyword evidence="5 9" id="KW-0862">Zinc</keyword>
<dbReference type="PANTHER" id="PTHR11804:SF83">
    <property type="entry name" value="LD37516P"/>
    <property type="match status" value="1"/>
</dbReference>
<dbReference type="SUPFAM" id="SSF55486">
    <property type="entry name" value="Metalloproteases ('zincins'), catalytic domain"/>
    <property type="match status" value="1"/>
</dbReference>
<dbReference type="CDD" id="cd06456">
    <property type="entry name" value="M3A_DCP"/>
    <property type="match status" value="1"/>
</dbReference>
<dbReference type="GO" id="GO:0004222">
    <property type="term" value="F:metalloendopeptidase activity"/>
    <property type="evidence" value="ECO:0007669"/>
    <property type="project" value="UniProtKB-EC"/>
</dbReference>
<evidence type="ECO:0000256" key="2">
    <source>
        <dbReference type="ARBA" id="ARBA00022670"/>
    </source>
</evidence>
<feature type="domain" description="Peptidase M3A/M3B catalytic" evidence="10">
    <location>
        <begin position="263"/>
        <end position="720"/>
    </location>
</feature>
<protein>
    <recommendedName>
        <fullName evidence="8">oligopeptidase A</fullName>
        <ecNumber evidence="8">3.4.24.70</ecNumber>
    </recommendedName>
</protein>
<proteinExistence type="inferred from homology"/>
<gene>
    <name evidence="12" type="ORF">DGAL_LOCUS9960</name>
</gene>
<evidence type="ECO:0000256" key="7">
    <source>
        <dbReference type="ARBA" id="ARBA00024603"/>
    </source>
</evidence>
<evidence type="ECO:0000259" key="11">
    <source>
        <dbReference type="Pfam" id="PF19310"/>
    </source>
</evidence>
<evidence type="ECO:0000256" key="3">
    <source>
        <dbReference type="ARBA" id="ARBA00022723"/>
    </source>
</evidence>
<sequence>MAAILKSSNFQLLTRNPIIRYHYRTAYYVLLPEIPHDTQETNPILRTHELVDYKSVSAETCLNAVAKLSLEQESGIWKLENQLTEPGTNVSFESLMNPLESLSAPLDAAWGVARTLYVTDSERMPSETYKQIHHRARKSRSLKFQSKPIYEACKSIMNENKKLDQRQIRLLNKYILEGRLNGSELNESGMKKYIETSRKLETHKSNFQQKVEKATHRFSHVITDPNTVRDFPSELLRATALDSSAPSRGPWKITLQPHIYTSFMEHCPDQLLRWNVWQANRARGSSSGDSSLTTSLDLEEIRFQRRDQVKLLGYPSFAAMSMETKMAGNVENVTKMIELLLEKAFPAQEKELTALESFARERGFDGSLNMWDVPYWRRKQVRSLCQHEEGDIREYFPLPRVLSGLLALVEDIFNIHFELIDQQKIGATAWHPDVSLYAVRHADGKLIGHFYFDPFSRIGRKLLSREAASWMISTRSRSDIVNHTPVASVVMNFTPNLHGIPSLLSFHQVQTLLSKMGHALQHLLTESTYSEVAGLTNLEWDAVQISAQFFQFWSSDWTTMSKISGHFESGQPLAKETLNQLNKAAVHMSGHDLCQQLYLSALDLELYSTKDFWLDVVKRLWPRFHHFPLDKSDAHPCNFTDIVSQDMAAAYYSHTWSKMVAADIYSAFQEAGMDDRNALRTIGERFRNVVLANGGTVAPSETFRQFRGRDPSPDALLIHAKLN</sequence>
<keyword evidence="3 9" id="KW-0479">Metal-binding</keyword>
<organism evidence="12 13">
    <name type="scientific">Daphnia galeata</name>
    <dbReference type="NCBI Taxonomy" id="27404"/>
    <lineage>
        <taxon>Eukaryota</taxon>
        <taxon>Metazoa</taxon>
        <taxon>Ecdysozoa</taxon>
        <taxon>Arthropoda</taxon>
        <taxon>Crustacea</taxon>
        <taxon>Branchiopoda</taxon>
        <taxon>Diplostraca</taxon>
        <taxon>Cladocera</taxon>
        <taxon>Anomopoda</taxon>
        <taxon>Daphniidae</taxon>
        <taxon>Daphnia</taxon>
    </lineage>
</organism>
<dbReference type="InterPro" id="IPR024079">
    <property type="entry name" value="MetalloPept_cat_dom_sf"/>
</dbReference>
<evidence type="ECO:0000256" key="9">
    <source>
        <dbReference type="RuleBase" id="RU003435"/>
    </source>
</evidence>
<name>A0A8J2WGY0_9CRUS</name>
<dbReference type="InterPro" id="IPR024077">
    <property type="entry name" value="Neurolysin/TOP_dom2"/>
</dbReference>
<dbReference type="PANTHER" id="PTHR11804">
    <property type="entry name" value="PROTEASE M3 THIMET OLIGOPEPTIDASE-RELATED"/>
    <property type="match status" value="1"/>
</dbReference>
<dbReference type="FunFam" id="3.40.390.10:FF:000059">
    <property type="entry name" value="Oligopeptidase, putative"/>
    <property type="match status" value="1"/>
</dbReference>
<dbReference type="Pfam" id="PF19310">
    <property type="entry name" value="TOP_N"/>
    <property type="match status" value="1"/>
</dbReference>
<feature type="domain" description="Oligopeptidase A N-terminal" evidence="11">
    <location>
        <begin position="73"/>
        <end position="187"/>
    </location>
</feature>
<evidence type="ECO:0000313" key="12">
    <source>
        <dbReference type="EMBL" id="CAH0106800.1"/>
    </source>
</evidence>
<evidence type="ECO:0000256" key="1">
    <source>
        <dbReference type="ARBA" id="ARBA00006040"/>
    </source>
</evidence>
<comment type="similarity">
    <text evidence="1 9">Belongs to the peptidase M3 family.</text>
</comment>
<dbReference type="Gene3D" id="3.40.390.10">
    <property type="entry name" value="Collagenase (Catalytic Domain)"/>
    <property type="match status" value="1"/>
</dbReference>
<keyword evidence="4 9" id="KW-0378">Hydrolase</keyword>
<keyword evidence="13" id="KW-1185">Reference proteome</keyword>
<keyword evidence="6 9" id="KW-0482">Metalloprotease</keyword>
<dbReference type="EMBL" id="CAKKLH010000235">
    <property type="protein sequence ID" value="CAH0106800.1"/>
    <property type="molecule type" value="Genomic_DNA"/>
</dbReference>
<evidence type="ECO:0000313" key="13">
    <source>
        <dbReference type="Proteomes" id="UP000789390"/>
    </source>
</evidence>